<feature type="domain" description="Glycosyl transferase family 1" evidence="1">
    <location>
        <begin position="191"/>
        <end position="368"/>
    </location>
</feature>
<proteinExistence type="predicted"/>
<keyword evidence="3" id="KW-0808">Transferase</keyword>
<dbReference type="InterPro" id="IPR028098">
    <property type="entry name" value="Glyco_trans_4-like_N"/>
</dbReference>
<feature type="domain" description="Glycosyltransferase subfamily 4-like N-terminal" evidence="2">
    <location>
        <begin position="14"/>
        <end position="182"/>
    </location>
</feature>
<dbReference type="EMBL" id="AP009389">
    <property type="protein sequence ID" value="BAF58739.1"/>
    <property type="molecule type" value="Genomic_DNA"/>
</dbReference>
<sequence>MRIAQLHWAFPPVIGGVESHLAMLGPAMVKRNCRVSLLTGSAQGAAEKEQYGGMYVQRSPLMDLNGLTPEKILEMSGEIRQEINSFIELTRPDLIHAHNMHYFSPVHADVLYEIKKERGIPLVLTAHNVWADDDPTWQEMNKRAHIWDAVIAVSNYIKKELVRCGYEEDKITVVHHGIDLDRFSPPAERDAEEIKIKYPEFEGRRVIFHPARMSLDKGCHISVKAVSIIRKEFPEVLLVLAGTGKTVDWGSHQHKHVNKIMKMVDELGVKENVFTRFFAWDEMPLVYRAAEFCVYPSCFEEPFGLAMLESMASERPIVVSRAGGMPEVVHNGVTGFVVEMGSEEELADRCLRLLQDPALCRKMGRQGRIMVERFWTRDIMTEATLAVYQKVGQEKQALWISAM</sequence>
<dbReference type="KEGG" id="pth:PTH_0558"/>
<keyword evidence="4" id="KW-1185">Reference proteome</keyword>
<dbReference type="eggNOG" id="COG0438">
    <property type="taxonomic scope" value="Bacteria"/>
</dbReference>
<name>A5D4V2_PELTS</name>
<evidence type="ECO:0000313" key="3">
    <source>
        <dbReference type="EMBL" id="BAF58739.1"/>
    </source>
</evidence>
<dbReference type="CAZy" id="GT4">
    <property type="family name" value="Glycosyltransferase Family 4"/>
</dbReference>
<dbReference type="InterPro" id="IPR050194">
    <property type="entry name" value="Glycosyltransferase_grp1"/>
</dbReference>
<dbReference type="Pfam" id="PF00534">
    <property type="entry name" value="Glycos_transf_1"/>
    <property type="match status" value="1"/>
</dbReference>
<dbReference type="Gene3D" id="3.40.50.2000">
    <property type="entry name" value="Glycogen Phosphorylase B"/>
    <property type="match status" value="2"/>
</dbReference>
<evidence type="ECO:0000259" key="1">
    <source>
        <dbReference type="Pfam" id="PF00534"/>
    </source>
</evidence>
<evidence type="ECO:0000259" key="2">
    <source>
        <dbReference type="Pfam" id="PF13439"/>
    </source>
</evidence>
<dbReference type="STRING" id="370438.PTH_0558"/>
<dbReference type="Pfam" id="PF13439">
    <property type="entry name" value="Glyco_transf_4"/>
    <property type="match status" value="1"/>
</dbReference>
<dbReference type="Proteomes" id="UP000006556">
    <property type="component" value="Chromosome"/>
</dbReference>
<protein>
    <submittedName>
        <fullName evidence="3">Glycosyltransferase</fullName>
    </submittedName>
</protein>
<gene>
    <name evidence="3" type="primary">RfaG</name>
    <name evidence="3" type="ordered locus">PTH_0558</name>
</gene>
<dbReference type="InterPro" id="IPR001296">
    <property type="entry name" value="Glyco_trans_1"/>
</dbReference>
<evidence type="ECO:0000313" key="4">
    <source>
        <dbReference type="Proteomes" id="UP000006556"/>
    </source>
</evidence>
<accession>A5D4V2</accession>
<dbReference type="GO" id="GO:0016757">
    <property type="term" value="F:glycosyltransferase activity"/>
    <property type="evidence" value="ECO:0007669"/>
    <property type="project" value="InterPro"/>
</dbReference>
<dbReference type="AlphaFoldDB" id="A5D4V2"/>
<dbReference type="PANTHER" id="PTHR45947">
    <property type="entry name" value="SULFOQUINOVOSYL TRANSFERASE SQD2"/>
    <property type="match status" value="1"/>
</dbReference>
<organism evidence="3 4">
    <name type="scientific">Pelotomaculum thermopropionicum (strain DSM 13744 / JCM 10971 / SI)</name>
    <dbReference type="NCBI Taxonomy" id="370438"/>
    <lineage>
        <taxon>Bacteria</taxon>
        <taxon>Bacillati</taxon>
        <taxon>Bacillota</taxon>
        <taxon>Clostridia</taxon>
        <taxon>Eubacteriales</taxon>
        <taxon>Desulfotomaculaceae</taxon>
        <taxon>Pelotomaculum</taxon>
    </lineage>
</organism>
<reference evidence="4" key="1">
    <citation type="journal article" date="2008" name="Genome Res.">
        <title>The genome of Pelotomaculum thermopropionicum reveals niche-associated evolution in anaerobic microbiota.</title>
        <authorList>
            <person name="Kosaka T."/>
            <person name="Kato S."/>
            <person name="Shimoyama T."/>
            <person name="Ishii S."/>
            <person name="Abe T."/>
            <person name="Watanabe K."/>
        </authorList>
    </citation>
    <scope>NUCLEOTIDE SEQUENCE [LARGE SCALE GENOMIC DNA]</scope>
    <source>
        <strain evidence="4">DSM 13744 / JCM 10971 / SI</strain>
    </source>
</reference>
<dbReference type="CDD" id="cd03801">
    <property type="entry name" value="GT4_PimA-like"/>
    <property type="match status" value="1"/>
</dbReference>
<dbReference type="PANTHER" id="PTHR45947:SF3">
    <property type="entry name" value="SULFOQUINOVOSYL TRANSFERASE SQD2"/>
    <property type="match status" value="1"/>
</dbReference>
<dbReference type="HOGENOM" id="CLU_009583_2_3_9"/>
<dbReference type="SUPFAM" id="SSF53756">
    <property type="entry name" value="UDP-Glycosyltransferase/glycogen phosphorylase"/>
    <property type="match status" value="1"/>
</dbReference>